<dbReference type="Proteomes" id="UP001321445">
    <property type="component" value="Chromosome"/>
</dbReference>
<proteinExistence type="predicted"/>
<keyword evidence="3" id="KW-1185">Reference proteome</keyword>
<evidence type="ECO:0000313" key="2">
    <source>
        <dbReference type="EMBL" id="BDY12626.1"/>
    </source>
</evidence>
<dbReference type="EMBL" id="AP027370">
    <property type="protein sequence ID" value="BDY12626.1"/>
    <property type="molecule type" value="Genomic_DNA"/>
</dbReference>
<evidence type="ECO:0000313" key="3">
    <source>
        <dbReference type="Proteomes" id="UP001321445"/>
    </source>
</evidence>
<reference evidence="2 3" key="1">
    <citation type="submission" date="2023-03" db="EMBL/GenBank/DDBJ databases">
        <title>Description of Hydrogenimonas sp. ISO32.</title>
        <authorList>
            <person name="Mino S."/>
            <person name="Fukazawa S."/>
            <person name="Sawabe T."/>
        </authorList>
    </citation>
    <scope>NUCLEOTIDE SEQUENCE [LARGE SCALE GENOMIC DNA]</scope>
    <source>
        <strain evidence="2 3">ISO32</strain>
    </source>
</reference>
<feature type="compositionally biased region" description="Basic residues" evidence="1">
    <location>
        <begin position="16"/>
        <end position="30"/>
    </location>
</feature>
<protein>
    <submittedName>
        <fullName evidence="2">Uncharacterized protein</fullName>
    </submittedName>
</protein>
<feature type="region of interest" description="Disordered" evidence="1">
    <location>
        <begin position="16"/>
        <end position="36"/>
    </location>
</feature>
<gene>
    <name evidence="2" type="ORF">HCR_09380</name>
</gene>
<name>A0ABM8FJY8_9BACT</name>
<accession>A0ABM8FJY8</accession>
<evidence type="ECO:0000256" key="1">
    <source>
        <dbReference type="SAM" id="MobiDB-lite"/>
    </source>
</evidence>
<sequence length="50" mass="6088">MFDLVGELKIWPDIRTRRKGKKKDSKKRDPKKTFSPYNSRWMIKKGLEIH</sequence>
<organism evidence="2 3">
    <name type="scientific">Hydrogenimonas cancrithermarum</name>
    <dbReference type="NCBI Taxonomy" id="2993563"/>
    <lineage>
        <taxon>Bacteria</taxon>
        <taxon>Pseudomonadati</taxon>
        <taxon>Campylobacterota</taxon>
        <taxon>Epsilonproteobacteria</taxon>
        <taxon>Campylobacterales</taxon>
        <taxon>Hydrogenimonadaceae</taxon>
        <taxon>Hydrogenimonas</taxon>
    </lineage>
</organism>